<feature type="domain" description="Acyltransferase 3" evidence="2">
    <location>
        <begin position="14"/>
        <end position="341"/>
    </location>
</feature>
<proteinExistence type="predicted"/>
<feature type="transmembrane region" description="Helical" evidence="1">
    <location>
        <begin position="89"/>
        <end position="110"/>
    </location>
</feature>
<reference evidence="3 4" key="1">
    <citation type="submission" date="2020-12" db="EMBL/GenBank/DDBJ databases">
        <title>FDA dAtabase for Regulatory Grade micrObial Sequences (FDA-ARGOS): Supporting development and validation of Infectious Disease Dx tests.</title>
        <authorList>
            <person name="Nelson B."/>
            <person name="Plummer A."/>
            <person name="Tallon L."/>
            <person name="Sadzewicz L."/>
            <person name="Zhao X."/>
            <person name="Boylan J."/>
            <person name="Ott S."/>
            <person name="Bowen H."/>
            <person name="Vavikolanu K."/>
            <person name="Mehta A."/>
            <person name="Aluvathingal J."/>
            <person name="Nadendla S."/>
            <person name="Myers T."/>
            <person name="Yan Y."/>
            <person name="Sichtig H."/>
        </authorList>
    </citation>
    <scope>NUCLEOTIDE SEQUENCE [LARGE SCALE GENOMIC DNA]</scope>
    <source>
        <strain evidence="3 4">FDAARGOS_1049</strain>
    </source>
</reference>
<evidence type="ECO:0000256" key="1">
    <source>
        <dbReference type="SAM" id="Phobius"/>
    </source>
</evidence>
<feature type="transmembrane region" description="Helical" evidence="1">
    <location>
        <begin position="325"/>
        <end position="345"/>
    </location>
</feature>
<keyword evidence="3" id="KW-0808">Transferase</keyword>
<evidence type="ECO:0000259" key="2">
    <source>
        <dbReference type="Pfam" id="PF01757"/>
    </source>
</evidence>
<dbReference type="GO" id="GO:0016020">
    <property type="term" value="C:membrane"/>
    <property type="evidence" value="ECO:0007669"/>
    <property type="project" value="TreeGrafter"/>
</dbReference>
<dbReference type="InterPro" id="IPR050879">
    <property type="entry name" value="Acyltransferase_3"/>
</dbReference>
<dbReference type="Pfam" id="PF01757">
    <property type="entry name" value="Acyl_transf_3"/>
    <property type="match status" value="1"/>
</dbReference>
<keyword evidence="1" id="KW-0472">Membrane</keyword>
<keyword evidence="3" id="KW-0012">Acyltransferase</keyword>
<evidence type="ECO:0000313" key="4">
    <source>
        <dbReference type="Proteomes" id="UP000595610"/>
    </source>
</evidence>
<evidence type="ECO:0000313" key="3">
    <source>
        <dbReference type="EMBL" id="QQC65936.1"/>
    </source>
</evidence>
<dbReference type="Proteomes" id="UP000595610">
    <property type="component" value="Chromosome 2"/>
</dbReference>
<dbReference type="KEGG" id="pgis:I6I06_24410"/>
<keyword evidence="1" id="KW-0812">Transmembrane</keyword>
<feature type="transmembrane region" description="Helical" evidence="1">
    <location>
        <begin position="226"/>
        <end position="244"/>
    </location>
</feature>
<dbReference type="InterPro" id="IPR002656">
    <property type="entry name" value="Acyl_transf_3_dom"/>
</dbReference>
<feature type="transmembrane region" description="Helical" evidence="1">
    <location>
        <begin position="282"/>
        <end position="305"/>
    </location>
</feature>
<keyword evidence="4" id="KW-1185">Reference proteome</keyword>
<feature type="transmembrane region" description="Helical" evidence="1">
    <location>
        <begin position="256"/>
        <end position="275"/>
    </location>
</feature>
<dbReference type="EMBL" id="CP066076">
    <property type="protein sequence ID" value="QQC65936.1"/>
    <property type="molecule type" value="Genomic_DNA"/>
</dbReference>
<accession>A0A7T4N644</accession>
<organism evidence="3 4">
    <name type="scientific">Paraburkholderia ginsengisoli</name>
    <dbReference type="NCBI Taxonomy" id="311231"/>
    <lineage>
        <taxon>Bacteria</taxon>
        <taxon>Pseudomonadati</taxon>
        <taxon>Pseudomonadota</taxon>
        <taxon>Betaproteobacteria</taxon>
        <taxon>Burkholderiales</taxon>
        <taxon>Burkholderiaceae</taxon>
        <taxon>Paraburkholderia</taxon>
    </lineage>
</organism>
<gene>
    <name evidence="3" type="ORF">I6I06_24410</name>
</gene>
<dbReference type="PANTHER" id="PTHR23028">
    <property type="entry name" value="ACETYLTRANSFERASE"/>
    <property type="match status" value="1"/>
</dbReference>
<feature type="transmembrane region" description="Helical" evidence="1">
    <location>
        <begin position="167"/>
        <end position="188"/>
    </location>
</feature>
<dbReference type="PANTHER" id="PTHR23028:SF131">
    <property type="entry name" value="BLR2367 PROTEIN"/>
    <property type="match status" value="1"/>
</dbReference>
<protein>
    <submittedName>
        <fullName evidence="3">Acyltransferase</fullName>
    </submittedName>
</protein>
<dbReference type="GO" id="GO:0016747">
    <property type="term" value="F:acyltransferase activity, transferring groups other than amino-acyl groups"/>
    <property type="evidence" value="ECO:0007669"/>
    <property type="project" value="InterPro"/>
</dbReference>
<feature type="transmembrane region" description="Helical" evidence="1">
    <location>
        <begin position="20"/>
        <end position="36"/>
    </location>
</feature>
<dbReference type="RefSeq" id="WP_052400447.1">
    <property type="nucleotide sequence ID" value="NZ_CP066076.1"/>
</dbReference>
<feature type="transmembrane region" description="Helical" evidence="1">
    <location>
        <begin position="56"/>
        <end position="77"/>
    </location>
</feature>
<feature type="transmembrane region" description="Helical" evidence="1">
    <location>
        <begin position="200"/>
        <end position="219"/>
    </location>
</feature>
<dbReference type="GO" id="GO:0000271">
    <property type="term" value="P:polysaccharide biosynthetic process"/>
    <property type="evidence" value="ECO:0007669"/>
    <property type="project" value="TreeGrafter"/>
</dbReference>
<dbReference type="AlphaFoldDB" id="A0A7T4N644"/>
<keyword evidence="1" id="KW-1133">Transmembrane helix</keyword>
<feature type="transmembrane region" description="Helical" evidence="1">
    <location>
        <begin position="140"/>
        <end position="160"/>
    </location>
</feature>
<name>A0A7T4N644_9BURK</name>
<sequence>MPIVPSKTGALKTLQAGRGVAALLVVLFHLNGAVFGRPKYLPQKFWQGFSFGHAGVAYFFVLSGFIIFYIHASDVGVPHRLTDFVRKRFIRIYPVYWIVLALTLPVYLLAPSLGTGNELHWPNLLTDIGLLPTKYMPSLIVAWTLKHEVLFYIVFALMVLSRPLGMLVAAIGLMGSLCFLSGIVPYTLENGASEAPFLSMVFSPLHVLFLIGGLSAWVVQKYTVSLPAFWAAAGSILFVGIGMYECYPMGGHETPVLNTLYGVASAFAIVGFIELERSRRLVVPNILCLVGDASYAIYLVHFPLLSLGAKILFAAHVPSIAPKSLIFSGLFCVAVCAGIIFHLAVEKPLLRKVKVIKSSGWGFFPPRVAAWFRAWR</sequence>